<dbReference type="InterPro" id="IPR046348">
    <property type="entry name" value="SIS_dom_sf"/>
</dbReference>
<dbReference type="EMBL" id="LZZM01000187">
    <property type="protein sequence ID" value="OOM75302.1"/>
    <property type="molecule type" value="Genomic_DNA"/>
</dbReference>
<evidence type="ECO:0000313" key="3">
    <source>
        <dbReference type="Proteomes" id="UP000190890"/>
    </source>
</evidence>
<dbReference type="GO" id="GO:0003677">
    <property type="term" value="F:DNA binding"/>
    <property type="evidence" value="ECO:0007669"/>
    <property type="project" value="UniProtKB-KW"/>
</dbReference>
<dbReference type="InterPro" id="IPR047640">
    <property type="entry name" value="RpiR-like"/>
</dbReference>
<dbReference type="GO" id="GO:0003700">
    <property type="term" value="F:DNA-binding transcription factor activity"/>
    <property type="evidence" value="ECO:0007669"/>
    <property type="project" value="InterPro"/>
</dbReference>
<keyword evidence="3" id="KW-1185">Reference proteome</keyword>
<dbReference type="Gene3D" id="1.10.10.10">
    <property type="entry name" value="Winged helix-like DNA-binding domain superfamily/Winged helix DNA-binding domain"/>
    <property type="match status" value="1"/>
</dbReference>
<feature type="domain" description="HTH rpiR-type" evidence="1">
    <location>
        <begin position="8"/>
        <end position="84"/>
    </location>
</feature>
<reference evidence="2 3" key="1">
    <citation type="submission" date="2016-05" db="EMBL/GenBank/DDBJ databases">
        <title>Microbial solvent formation.</title>
        <authorList>
            <person name="Poehlein A."/>
            <person name="Montoya Solano J.D."/>
            <person name="Flitsch S."/>
            <person name="Krabben P."/>
            <person name="Duerre P."/>
            <person name="Daniel R."/>
        </authorList>
    </citation>
    <scope>NUCLEOTIDE SEQUENCE [LARGE SCALE GENOMIC DNA]</scope>
    <source>
        <strain evidence="2 3">DSM 2619</strain>
    </source>
</reference>
<evidence type="ECO:0000259" key="1">
    <source>
        <dbReference type="PROSITE" id="PS51071"/>
    </source>
</evidence>
<name>A0A1S8TCF5_9CLOT</name>
<accession>A0A1S8TCF5</accession>
<dbReference type="SUPFAM" id="SSF53697">
    <property type="entry name" value="SIS domain"/>
    <property type="match status" value="1"/>
</dbReference>
<dbReference type="Gene3D" id="3.40.50.10490">
    <property type="entry name" value="Glucose-6-phosphate isomerase like protein, domain 1"/>
    <property type="match status" value="1"/>
</dbReference>
<dbReference type="GO" id="GO:1901135">
    <property type="term" value="P:carbohydrate derivative metabolic process"/>
    <property type="evidence" value="ECO:0007669"/>
    <property type="project" value="InterPro"/>
</dbReference>
<sequence length="263" mass="30982">MNIHRLKLIDSLFKIMEYTDLGDPDNVIATYFLKNYSRLGKLNIYDVADECFASRSSIRRFCKRIGFENFLDLKNEFKAFDYQYNYFMKLHEKINYREWYAKEINSAISEIDEMITNEKVEEIAQHIYQSSRVIFLSSYSSAQIIMEFQRPLVLLNKVVQVMTDTNYNVEVLTSLQETDLIFLVSTMGNVAKANLKILPLCKAQKLLITTCREKSFEKSFDDIYYLTKEDYTNIKSVQGKYGLAYLFDILYNVYLKKYGGNKK</sequence>
<dbReference type="PANTHER" id="PTHR30514">
    <property type="entry name" value="GLUCOKINASE"/>
    <property type="match status" value="1"/>
</dbReference>
<dbReference type="InterPro" id="IPR000281">
    <property type="entry name" value="HTH_RpiR"/>
</dbReference>
<dbReference type="InterPro" id="IPR036388">
    <property type="entry name" value="WH-like_DNA-bd_sf"/>
</dbReference>
<dbReference type="AlphaFoldDB" id="A0A1S8TCF5"/>
<evidence type="ECO:0000313" key="2">
    <source>
        <dbReference type="EMBL" id="OOM75302.1"/>
    </source>
</evidence>
<dbReference type="Proteomes" id="UP000190890">
    <property type="component" value="Unassembled WGS sequence"/>
</dbReference>
<dbReference type="OrthoDB" id="63027at2"/>
<dbReference type="SUPFAM" id="SSF46689">
    <property type="entry name" value="Homeodomain-like"/>
    <property type="match status" value="1"/>
</dbReference>
<organism evidence="2 3">
    <name type="scientific">Clostridium puniceum</name>
    <dbReference type="NCBI Taxonomy" id="29367"/>
    <lineage>
        <taxon>Bacteria</taxon>
        <taxon>Bacillati</taxon>
        <taxon>Bacillota</taxon>
        <taxon>Clostridia</taxon>
        <taxon>Eubacteriales</taxon>
        <taxon>Clostridiaceae</taxon>
        <taxon>Clostridium</taxon>
    </lineage>
</organism>
<dbReference type="Pfam" id="PF01418">
    <property type="entry name" value="HTH_6"/>
    <property type="match status" value="1"/>
</dbReference>
<dbReference type="GO" id="GO:0097367">
    <property type="term" value="F:carbohydrate derivative binding"/>
    <property type="evidence" value="ECO:0007669"/>
    <property type="project" value="InterPro"/>
</dbReference>
<keyword evidence="2" id="KW-0238">DNA-binding</keyword>
<protein>
    <submittedName>
        <fullName evidence="2">Putative DNA-binding transcriptional regulator</fullName>
    </submittedName>
</protein>
<dbReference type="PROSITE" id="PS51071">
    <property type="entry name" value="HTH_RPIR"/>
    <property type="match status" value="1"/>
</dbReference>
<dbReference type="InterPro" id="IPR009057">
    <property type="entry name" value="Homeodomain-like_sf"/>
</dbReference>
<proteinExistence type="predicted"/>
<comment type="caution">
    <text evidence="2">The sequence shown here is derived from an EMBL/GenBank/DDBJ whole genome shotgun (WGS) entry which is preliminary data.</text>
</comment>
<gene>
    <name evidence="2" type="ORF">CLPUN_33590</name>
</gene>
<dbReference type="RefSeq" id="WP_077848389.1">
    <property type="nucleotide sequence ID" value="NZ_LZZM01000187.1"/>
</dbReference>
<dbReference type="PANTHER" id="PTHR30514:SF1">
    <property type="entry name" value="HTH-TYPE TRANSCRIPTIONAL REGULATOR HEXR-RELATED"/>
    <property type="match status" value="1"/>
</dbReference>
<dbReference type="STRING" id="29367.CLPUN_33590"/>